<evidence type="ECO:0000256" key="1">
    <source>
        <dbReference type="PROSITE-ProRule" id="PRU00169"/>
    </source>
</evidence>
<feature type="domain" description="PAS" evidence="4">
    <location>
        <begin position="142"/>
        <end position="212"/>
    </location>
</feature>
<dbReference type="Pfam" id="PF00563">
    <property type="entry name" value="EAL"/>
    <property type="match status" value="1"/>
</dbReference>
<dbReference type="SUPFAM" id="SSF55073">
    <property type="entry name" value="Nucleotide cyclase"/>
    <property type="match status" value="1"/>
</dbReference>
<dbReference type="Gene3D" id="3.30.450.20">
    <property type="entry name" value="PAS domain"/>
    <property type="match status" value="1"/>
</dbReference>
<dbReference type="Gene3D" id="3.40.50.2300">
    <property type="match status" value="1"/>
</dbReference>
<dbReference type="SMART" id="SM00091">
    <property type="entry name" value="PAS"/>
    <property type="match status" value="1"/>
</dbReference>
<dbReference type="Gene3D" id="3.30.70.270">
    <property type="match status" value="1"/>
</dbReference>
<dbReference type="KEGG" id="marq:MARGE09_P2454"/>
<feature type="domain" description="Response regulatory" evidence="3">
    <location>
        <begin position="8"/>
        <end position="124"/>
    </location>
</feature>
<dbReference type="PROSITE" id="PS50887">
    <property type="entry name" value="GGDEF"/>
    <property type="match status" value="1"/>
</dbReference>
<dbReference type="CDD" id="cd00130">
    <property type="entry name" value="PAS"/>
    <property type="match status" value="1"/>
</dbReference>
<dbReference type="Proteomes" id="UP001320119">
    <property type="component" value="Chromosome"/>
</dbReference>
<dbReference type="InterPro" id="IPR029787">
    <property type="entry name" value="Nucleotide_cyclase"/>
</dbReference>
<dbReference type="SUPFAM" id="SSF55785">
    <property type="entry name" value="PYP-like sensor domain (PAS domain)"/>
    <property type="match status" value="1"/>
</dbReference>
<organism evidence="7 8">
    <name type="scientific">Marinagarivorans cellulosilyticus</name>
    <dbReference type="NCBI Taxonomy" id="2721545"/>
    <lineage>
        <taxon>Bacteria</taxon>
        <taxon>Pseudomonadati</taxon>
        <taxon>Pseudomonadota</taxon>
        <taxon>Gammaproteobacteria</taxon>
        <taxon>Cellvibrionales</taxon>
        <taxon>Cellvibrionaceae</taxon>
        <taxon>Marinagarivorans</taxon>
    </lineage>
</organism>
<dbReference type="EMBL" id="AP023086">
    <property type="protein sequence ID" value="BCD98253.1"/>
    <property type="molecule type" value="Genomic_DNA"/>
</dbReference>
<feature type="region of interest" description="Disordered" evidence="2">
    <location>
        <begin position="259"/>
        <end position="282"/>
    </location>
</feature>
<dbReference type="NCBIfam" id="TIGR00229">
    <property type="entry name" value="sensory_box"/>
    <property type="match status" value="1"/>
</dbReference>
<accession>A0AAN2BKN0</accession>
<dbReference type="InterPro" id="IPR001633">
    <property type="entry name" value="EAL_dom"/>
</dbReference>
<keyword evidence="8" id="KW-1185">Reference proteome</keyword>
<dbReference type="Pfam" id="PF13188">
    <property type="entry name" value="PAS_8"/>
    <property type="match status" value="1"/>
</dbReference>
<dbReference type="InterPro" id="IPR043128">
    <property type="entry name" value="Rev_trsase/Diguanyl_cyclase"/>
</dbReference>
<evidence type="ECO:0000256" key="2">
    <source>
        <dbReference type="SAM" id="MobiDB-lite"/>
    </source>
</evidence>
<evidence type="ECO:0000259" key="3">
    <source>
        <dbReference type="PROSITE" id="PS50110"/>
    </source>
</evidence>
<dbReference type="SUPFAM" id="SSF141868">
    <property type="entry name" value="EAL domain-like"/>
    <property type="match status" value="1"/>
</dbReference>
<dbReference type="Gene3D" id="3.20.20.450">
    <property type="entry name" value="EAL domain"/>
    <property type="match status" value="1"/>
</dbReference>
<dbReference type="GO" id="GO:0000160">
    <property type="term" value="P:phosphorelay signal transduction system"/>
    <property type="evidence" value="ECO:0007669"/>
    <property type="project" value="InterPro"/>
</dbReference>
<dbReference type="Pfam" id="PF00990">
    <property type="entry name" value="GGDEF"/>
    <property type="match status" value="1"/>
</dbReference>
<dbReference type="AlphaFoldDB" id="A0AAN2BKN0"/>
<dbReference type="PROSITE" id="PS50883">
    <property type="entry name" value="EAL"/>
    <property type="match status" value="1"/>
</dbReference>
<dbReference type="PANTHER" id="PTHR33121">
    <property type="entry name" value="CYCLIC DI-GMP PHOSPHODIESTERASE PDEF"/>
    <property type="match status" value="1"/>
</dbReference>
<dbReference type="GO" id="GO:0071111">
    <property type="term" value="F:cyclic-guanylate-specific phosphodiesterase activity"/>
    <property type="evidence" value="ECO:0007669"/>
    <property type="project" value="InterPro"/>
</dbReference>
<dbReference type="PANTHER" id="PTHR33121:SF23">
    <property type="entry name" value="CYCLIC DI-GMP PHOSPHODIESTERASE PDEB"/>
    <property type="match status" value="1"/>
</dbReference>
<dbReference type="RefSeq" id="WP_236982482.1">
    <property type="nucleotide sequence ID" value="NZ_AP023086.1"/>
</dbReference>
<dbReference type="CDD" id="cd01948">
    <property type="entry name" value="EAL"/>
    <property type="match status" value="1"/>
</dbReference>
<dbReference type="SUPFAM" id="SSF52172">
    <property type="entry name" value="CheY-like"/>
    <property type="match status" value="1"/>
</dbReference>
<evidence type="ECO:0000259" key="5">
    <source>
        <dbReference type="PROSITE" id="PS50883"/>
    </source>
</evidence>
<dbReference type="InterPro" id="IPR011006">
    <property type="entry name" value="CheY-like_superfamily"/>
</dbReference>
<dbReference type="InterPro" id="IPR035919">
    <property type="entry name" value="EAL_sf"/>
</dbReference>
<feature type="domain" description="EAL" evidence="5">
    <location>
        <begin position="450"/>
        <end position="699"/>
    </location>
</feature>
<feature type="domain" description="GGDEF" evidence="6">
    <location>
        <begin position="304"/>
        <end position="438"/>
    </location>
</feature>
<protein>
    <submittedName>
        <fullName evidence="7">Multidomain signaling protein FimX</fullName>
    </submittedName>
</protein>
<dbReference type="SMART" id="SM00052">
    <property type="entry name" value="EAL"/>
    <property type="match status" value="1"/>
</dbReference>
<gene>
    <name evidence="7" type="ORF">MARGE09_P2454</name>
</gene>
<dbReference type="CDD" id="cd00156">
    <property type="entry name" value="REC"/>
    <property type="match status" value="1"/>
</dbReference>
<dbReference type="InterPro" id="IPR000160">
    <property type="entry name" value="GGDEF_dom"/>
</dbReference>
<dbReference type="PROSITE" id="PS50112">
    <property type="entry name" value="PAS"/>
    <property type="match status" value="1"/>
</dbReference>
<name>A0AAN2BKN0_9GAMM</name>
<dbReference type="InterPro" id="IPR000014">
    <property type="entry name" value="PAS"/>
</dbReference>
<dbReference type="InterPro" id="IPR035965">
    <property type="entry name" value="PAS-like_dom_sf"/>
</dbReference>
<reference evidence="7 8" key="1">
    <citation type="journal article" date="2022" name="IScience">
        <title>An ultrasensitive nanofiber-based assay for enzymatic hydrolysis and deep-sea microbial degradation of cellulose.</title>
        <authorList>
            <person name="Tsudome M."/>
            <person name="Tachioka M."/>
            <person name="Miyazaki M."/>
            <person name="Uchimura K."/>
            <person name="Tsuda M."/>
            <person name="Takaki Y."/>
            <person name="Deguchi S."/>
        </authorList>
    </citation>
    <scope>NUCLEOTIDE SEQUENCE [LARGE SCALE GENOMIC DNA]</scope>
    <source>
        <strain evidence="7 8">GE09</strain>
    </source>
</reference>
<comment type="caution">
    <text evidence="1">Lacks conserved residue(s) required for the propagation of feature annotation.</text>
</comment>
<evidence type="ECO:0000259" key="4">
    <source>
        <dbReference type="PROSITE" id="PS50112"/>
    </source>
</evidence>
<dbReference type="NCBIfam" id="TIGR00254">
    <property type="entry name" value="GGDEF"/>
    <property type="match status" value="1"/>
</dbReference>
<evidence type="ECO:0000259" key="6">
    <source>
        <dbReference type="PROSITE" id="PS50887"/>
    </source>
</evidence>
<sequence>MNANTPIRLLILNDSRDEANRLASMLTNAGKTPDAQHVESEEALIKVLQERSWDLLIGHVDTTNLTPETALKQIRKLNKDVPMVLLTDEEGSLAIVDGLKKGASDVLLVDEDQHLLQVITRELENREYRSQSRYAQRKLKDVERRNQQLLDSSKDAIAFVEDGMFLYTNDSFAQLLGYADRDDLECTPIIDVIDPSDQETLRDFLKDVATKGNMLDTQVLAFKVLSEDGQSKTINVDISLASYDDETCVQLLVPGVGKSQASESSAPSTSKSPDSTTNNSNLLDRNSFVEKLYRSLDVAAENEQTGAVIHIEIDQFLPTVVQKVGALAADRVLKNIGNYLKTLCPEGSVACQFSGNGFLVLVANTQANAALEIAETICARLREYYVDIDGSSLQFQFFVGAGLFSETTTTPDTPIMHALKAGELARQNDSKLAELYEPPQEEGEATARSDKDLERLIQKALDNGRFKLLFQPILSLRGSTQEHYEVLMRMLDSKGNEITPDEFLEVADSIGITAKIDRWVILEALKTLTSHRANGHNTRLIINLSNASIKDNTLPEWLAIAFKAAKLPSDSLVFQMGEPEVNDHITQAKTLSEKLTDLGAAVCISRFGCGVNPLNALQHVPAKYIKIDGTYTQELQEGNTARFGELIKELHTIEKVTIVPFVENASVLSKLWQSGVHYIQGFYLQAPTDSMNYEFDSDN</sequence>
<feature type="compositionally biased region" description="Low complexity" evidence="2">
    <location>
        <begin position="259"/>
        <end position="281"/>
    </location>
</feature>
<evidence type="ECO:0000313" key="7">
    <source>
        <dbReference type="EMBL" id="BCD98253.1"/>
    </source>
</evidence>
<proteinExistence type="predicted"/>
<dbReference type="SMART" id="SM00267">
    <property type="entry name" value="GGDEF"/>
    <property type="match status" value="1"/>
</dbReference>
<evidence type="ECO:0000313" key="8">
    <source>
        <dbReference type="Proteomes" id="UP001320119"/>
    </source>
</evidence>
<dbReference type="InterPro" id="IPR001789">
    <property type="entry name" value="Sig_transdc_resp-reg_receiver"/>
</dbReference>
<dbReference type="InterPro" id="IPR050706">
    <property type="entry name" value="Cyclic-di-GMP_PDE-like"/>
</dbReference>
<dbReference type="PROSITE" id="PS50110">
    <property type="entry name" value="RESPONSE_REGULATORY"/>
    <property type="match status" value="1"/>
</dbReference>